<dbReference type="GO" id="GO:0000139">
    <property type="term" value="C:Golgi membrane"/>
    <property type="evidence" value="ECO:0007669"/>
    <property type="project" value="InterPro"/>
</dbReference>
<keyword evidence="8" id="KW-1185">Reference proteome</keyword>
<sequence>PLSMLYLLLLALNYAIMPRLSKRYIHPETNKQSIALVEEIVKMSLTISIMSQQLQNWSPVSTLLAAGLPSALYALQGTLTYTSYQNLDPVTFNGLTQFKVLSSALCCYVVMGKGQSLVQMMALGLLMASTVVFQGSWKDWHVRRNKQFLYGVVPCISATLLSGLAGAFSQRSLQTQVGYMHRNAYLYTIEISFLSAVCLAIPLGLELCRRNKSDVNNNAKSRNEKTGKKQTHFFHHWTIATFLPITTKATAGILTALVHRHLGSVIKGFALVVGLVISALLQFVLEG</sequence>
<evidence type="ECO:0000313" key="8">
    <source>
        <dbReference type="Proteomes" id="UP000001449"/>
    </source>
</evidence>
<feature type="signal peptide" evidence="6">
    <location>
        <begin position="1"/>
        <end position="21"/>
    </location>
</feature>
<evidence type="ECO:0000256" key="1">
    <source>
        <dbReference type="ARBA" id="ARBA00004141"/>
    </source>
</evidence>
<organism evidence="7 8">
    <name type="scientific">Thalassiosira pseudonana</name>
    <name type="common">Marine diatom</name>
    <name type="synonym">Cyclotella nana</name>
    <dbReference type="NCBI Taxonomy" id="35128"/>
    <lineage>
        <taxon>Eukaryota</taxon>
        <taxon>Sar</taxon>
        <taxon>Stramenopiles</taxon>
        <taxon>Ochrophyta</taxon>
        <taxon>Bacillariophyta</taxon>
        <taxon>Coscinodiscophyceae</taxon>
        <taxon>Thalassiosirophycidae</taxon>
        <taxon>Thalassiosirales</taxon>
        <taxon>Thalassiosiraceae</taxon>
        <taxon>Thalassiosira</taxon>
    </lineage>
</organism>
<evidence type="ECO:0000256" key="2">
    <source>
        <dbReference type="ARBA" id="ARBA00022692"/>
    </source>
</evidence>
<dbReference type="GO" id="GO:0015789">
    <property type="term" value="P:UDP-N-acetylgalactosamine transmembrane transport"/>
    <property type="evidence" value="ECO:0000318"/>
    <property type="project" value="GO_Central"/>
</dbReference>
<dbReference type="AlphaFoldDB" id="B8C8G4"/>
<feature type="transmembrane region" description="Helical" evidence="5">
    <location>
        <begin position="148"/>
        <end position="169"/>
    </location>
</feature>
<feature type="non-terminal residue" evidence="7">
    <location>
        <position position="287"/>
    </location>
</feature>
<proteinExistence type="predicted"/>
<dbReference type="GO" id="GO:1990569">
    <property type="term" value="P:UDP-N-acetylglucosamine transmembrane transport"/>
    <property type="evidence" value="ECO:0000318"/>
    <property type="project" value="GO_Central"/>
</dbReference>
<protein>
    <recommendedName>
        <fullName evidence="9">Sugar phosphate transporter domain-containing protein</fullName>
    </recommendedName>
</protein>
<reference evidence="7 8" key="2">
    <citation type="journal article" date="2008" name="Nature">
        <title>The Phaeodactylum genome reveals the evolutionary history of diatom genomes.</title>
        <authorList>
            <person name="Bowler C."/>
            <person name="Allen A.E."/>
            <person name="Badger J.H."/>
            <person name="Grimwood J."/>
            <person name="Jabbari K."/>
            <person name="Kuo A."/>
            <person name="Maheswari U."/>
            <person name="Martens C."/>
            <person name="Maumus F."/>
            <person name="Otillar R.P."/>
            <person name="Rayko E."/>
            <person name="Salamov A."/>
            <person name="Vandepoele K."/>
            <person name="Beszteri B."/>
            <person name="Gruber A."/>
            <person name="Heijde M."/>
            <person name="Katinka M."/>
            <person name="Mock T."/>
            <person name="Valentin K."/>
            <person name="Verret F."/>
            <person name="Berges J.A."/>
            <person name="Brownlee C."/>
            <person name="Cadoret J.P."/>
            <person name="Chiovitti A."/>
            <person name="Choi C.J."/>
            <person name="Coesel S."/>
            <person name="De Martino A."/>
            <person name="Detter J.C."/>
            <person name="Durkin C."/>
            <person name="Falciatore A."/>
            <person name="Fournet J."/>
            <person name="Haruta M."/>
            <person name="Huysman M.J."/>
            <person name="Jenkins B.D."/>
            <person name="Jiroutova K."/>
            <person name="Jorgensen R.E."/>
            <person name="Joubert Y."/>
            <person name="Kaplan A."/>
            <person name="Kroger N."/>
            <person name="Kroth P.G."/>
            <person name="La Roche J."/>
            <person name="Lindquist E."/>
            <person name="Lommer M."/>
            <person name="Martin-Jezequel V."/>
            <person name="Lopez P.J."/>
            <person name="Lucas S."/>
            <person name="Mangogna M."/>
            <person name="McGinnis K."/>
            <person name="Medlin L.K."/>
            <person name="Montsant A."/>
            <person name="Oudot-Le Secq M.P."/>
            <person name="Napoli C."/>
            <person name="Obornik M."/>
            <person name="Parker M.S."/>
            <person name="Petit J.L."/>
            <person name="Porcel B.M."/>
            <person name="Poulsen N."/>
            <person name="Robison M."/>
            <person name="Rychlewski L."/>
            <person name="Rynearson T.A."/>
            <person name="Schmutz J."/>
            <person name="Shapiro H."/>
            <person name="Siaut M."/>
            <person name="Stanley M."/>
            <person name="Sussman M.R."/>
            <person name="Taylor A.R."/>
            <person name="Vardi A."/>
            <person name="von Dassow P."/>
            <person name="Vyverman W."/>
            <person name="Willis A."/>
            <person name="Wyrwicz L.S."/>
            <person name="Rokhsar D.S."/>
            <person name="Weissenbach J."/>
            <person name="Armbrust E.V."/>
            <person name="Green B.R."/>
            <person name="Van de Peer Y."/>
            <person name="Grigoriev I.V."/>
        </authorList>
    </citation>
    <scope>NUCLEOTIDE SEQUENCE [LARGE SCALE GENOMIC DNA]</scope>
    <source>
        <strain evidence="7 8">CCMP1335</strain>
    </source>
</reference>
<feature type="transmembrane region" description="Helical" evidence="5">
    <location>
        <begin position="265"/>
        <end position="285"/>
    </location>
</feature>
<keyword evidence="2 5" id="KW-0812">Transmembrane</keyword>
<keyword evidence="3 5" id="KW-1133">Transmembrane helix</keyword>
<dbReference type="Pfam" id="PF04142">
    <property type="entry name" value="Nuc_sug_transp"/>
    <property type="match status" value="1"/>
</dbReference>
<dbReference type="EMBL" id="CM000645">
    <property type="protein sequence ID" value="EED90479.1"/>
    <property type="molecule type" value="Genomic_DNA"/>
</dbReference>
<dbReference type="KEGG" id="tps:THAPSDRAFT_16511"/>
<dbReference type="GeneID" id="7448097"/>
<dbReference type="OMA" id="MHRNAYL"/>
<feature type="non-terminal residue" evidence="7">
    <location>
        <position position="1"/>
    </location>
</feature>
<dbReference type="Proteomes" id="UP000001449">
    <property type="component" value="Chromosome 9"/>
</dbReference>
<evidence type="ECO:0000256" key="6">
    <source>
        <dbReference type="SAM" id="SignalP"/>
    </source>
</evidence>
<accession>B8C8G4</accession>
<comment type="subcellular location">
    <subcellularLocation>
        <location evidence="1">Membrane</location>
        <topology evidence="1">Multi-pass membrane protein</topology>
    </subcellularLocation>
</comment>
<dbReference type="GO" id="GO:0005463">
    <property type="term" value="F:UDP-N-acetylgalactosamine transmembrane transporter activity"/>
    <property type="evidence" value="ECO:0000318"/>
    <property type="project" value="GO_Central"/>
</dbReference>
<dbReference type="PANTHER" id="PTHR10231">
    <property type="entry name" value="NUCLEOTIDE-SUGAR TRANSMEMBRANE TRANSPORTER"/>
    <property type="match status" value="1"/>
</dbReference>
<dbReference type="HOGENOM" id="CLU_046494_0_0_1"/>
<evidence type="ECO:0000313" key="7">
    <source>
        <dbReference type="EMBL" id="EED90479.1"/>
    </source>
</evidence>
<reference evidence="7 8" key="1">
    <citation type="journal article" date="2004" name="Science">
        <title>The genome of the diatom Thalassiosira pseudonana: ecology, evolution, and metabolism.</title>
        <authorList>
            <person name="Armbrust E.V."/>
            <person name="Berges J.A."/>
            <person name="Bowler C."/>
            <person name="Green B.R."/>
            <person name="Martinez D."/>
            <person name="Putnam N.H."/>
            <person name="Zhou S."/>
            <person name="Allen A.E."/>
            <person name="Apt K.E."/>
            <person name="Bechner M."/>
            <person name="Brzezinski M.A."/>
            <person name="Chaal B.K."/>
            <person name="Chiovitti A."/>
            <person name="Davis A.K."/>
            <person name="Demarest M.S."/>
            <person name="Detter J.C."/>
            <person name="Glavina T."/>
            <person name="Goodstein D."/>
            <person name="Hadi M.Z."/>
            <person name="Hellsten U."/>
            <person name="Hildebrand M."/>
            <person name="Jenkins B.D."/>
            <person name="Jurka J."/>
            <person name="Kapitonov V.V."/>
            <person name="Kroger N."/>
            <person name="Lau W.W."/>
            <person name="Lane T.W."/>
            <person name="Larimer F.W."/>
            <person name="Lippmeier J.C."/>
            <person name="Lucas S."/>
            <person name="Medina M."/>
            <person name="Montsant A."/>
            <person name="Obornik M."/>
            <person name="Parker M.S."/>
            <person name="Palenik B."/>
            <person name="Pazour G.J."/>
            <person name="Richardson P.M."/>
            <person name="Rynearson T.A."/>
            <person name="Saito M.A."/>
            <person name="Schwartz D.C."/>
            <person name="Thamatrakoln K."/>
            <person name="Valentin K."/>
            <person name="Vardi A."/>
            <person name="Wilkerson F.P."/>
            <person name="Rokhsar D.S."/>
        </authorList>
    </citation>
    <scope>NUCLEOTIDE SEQUENCE [LARGE SCALE GENOMIC DNA]</scope>
    <source>
        <strain evidence="7 8">CCMP1335</strain>
    </source>
</reference>
<name>B8C8G4_THAPS</name>
<evidence type="ECO:0008006" key="9">
    <source>
        <dbReference type="Google" id="ProtNLM"/>
    </source>
</evidence>
<evidence type="ECO:0000256" key="3">
    <source>
        <dbReference type="ARBA" id="ARBA00022989"/>
    </source>
</evidence>
<dbReference type="InParanoid" id="B8C8G4"/>
<feature type="transmembrane region" description="Helical" evidence="5">
    <location>
        <begin position="184"/>
        <end position="205"/>
    </location>
</feature>
<dbReference type="InterPro" id="IPR007271">
    <property type="entry name" value="Nuc_sug_transpt"/>
</dbReference>
<keyword evidence="4 5" id="KW-0472">Membrane</keyword>
<dbReference type="eggNOG" id="KOG2234">
    <property type="taxonomic scope" value="Eukaryota"/>
</dbReference>
<evidence type="ECO:0000256" key="5">
    <source>
        <dbReference type="SAM" id="Phobius"/>
    </source>
</evidence>
<dbReference type="PaxDb" id="35128-Thaps16511"/>
<evidence type="ECO:0000256" key="4">
    <source>
        <dbReference type="ARBA" id="ARBA00023136"/>
    </source>
</evidence>
<dbReference type="GO" id="GO:0005783">
    <property type="term" value="C:endoplasmic reticulum"/>
    <property type="evidence" value="ECO:0000318"/>
    <property type="project" value="GO_Central"/>
</dbReference>
<feature type="transmembrane region" description="Helical" evidence="5">
    <location>
        <begin position="117"/>
        <end position="136"/>
    </location>
</feature>
<keyword evidence="6" id="KW-0732">Signal</keyword>
<gene>
    <name evidence="7" type="ORF">THAPSDRAFT_16511</name>
</gene>
<dbReference type="RefSeq" id="XP_002292504.1">
    <property type="nucleotide sequence ID" value="XM_002292468.1"/>
</dbReference>
<feature type="chain" id="PRO_5002866358" description="Sugar phosphate transporter domain-containing protein" evidence="6">
    <location>
        <begin position="22"/>
        <end position="287"/>
    </location>
</feature>